<dbReference type="OMA" id="GMSQIHE"/>
<dbReference type="GO" id="GO:0005829">
    <property type="term" value="C:cytosol"/>
    <property type="evidence" value="ECO:0007669"/>
    <property type="project" value="GOC"/>
</dbReference>
<dbReference type="GO" id="GO:1990745">
    <property type="term" value="C:EARP complex"/>
    <property type="evidence" value="ECO:0007669"/>
    <property type="project" value="InterPro"/>
</dbReference>
<reference evidence="7" key="1">
    <citation type="submission" date="2022-12" db="EMBL/GenBank/DDBJ databases">
        <title>Genome assemblies of Blomia tropicalis.</title>
        <authorList>
            <person name="Cui Y."/>
        </authorList>
    </citation>
    <scope>NUCLEOTIDE SEQUENCE</scope>
    <source>
        <tissue evidence="7">Adult mites</tissue>
    </source>
</reference>
<feature type="compositionally biased region" description="Polar residues" evidence="4">
    <location>
        <begin position="131"/>
        <end position="143"/>
    </location>
</feature>
<dbReference type="InterPro" id="IPR040047">
    <property type="entry name" value="VPS50"/>
</dbReference>
<sequence length="1247" mass="143157">MDTKRNKLRSLFKHVQTSTEEILSRKTSIISPTHASINSISSPFPSASSSSNTQLDLPSAIEYNHYLINSYLEERNSRQLPVYQQIIAESSGNDRTITECEQTIIDEIRDEFFLNRNCSDVEDDKTDDESYTSNLSTQNDDQLQKNSQDIAQIRDEFSVAVLSDSKILELCVLERLPDISNFVDSFEPSNYHCDAFLTYIDNERKKLEKQLTIVSKRLSDIILENEKQFGSEMKRINEIDTSLQSRNHLFLSRRDFTSTSLSIVDNYTCREAIVVMIKSLQQVKTIRSTIDHIKSYLEFEKNFPGAIRLYHETSETLERLASNYICVKEMKAKLVEMLLLAEEQMDQALSKMPTSFCPQTYQQLTNAYKQIGKSENSMNQLLMHFTNTIHDKAFSIVLGYVELFAEVGNARTSTPIKSRSGQLVSSNSFDLKRKPYTELCQYLKTESFLSCLTDLCKSMWDVMQNYFSIICFYRSNEQQRSCGLASEDIEFAKEKLQNGILRIWSDIQHKIRTLVSSVKFVELNSNSQSSSTDEHKPHIDQDTCQDQLLFTFEEFIKILTVCEKIIEIGLEFCALNPSNDKDFPDSVTMDFQNTLYEQTRAYFQSYHQVSMAELRIFLENETWTRCPVETSDELVLMAGLQEFYFIKNRLMNLRHSVERTDGTPKSKKSPISAYSSFLLSPLSKSKGFRSKYFQFEIETDDISEQMDSSKDNSISPFDDMISLVINSKVYDDPYEQEMPTKVNYSEMNNSEIATTNTALNVVRLTGRYLHIMYLLRPISHDIIKALMELYDYYLFTIYRFFTLDSYNTSWLSATITSLAQSSTISIDSTVQQLPQGGGNLSSNTLSGIKNSNRHLTQISNELRSFIRRINDTLILNESNNNNSITNMQQSGETLISSSNSNTPNSSPKRLIKYPSPTLPDYVSIYNESSFYALPERIMAIHSLIFIARQFYNLYPFLLEICRNEDFSSNIVTDAKKTEDGIKLLDFYHNELCASVQSLIQQCLFAVATKLLPYETIIANMVTTKWDLKEIPSIHSKYVDSFVTEIQTFSGRYIELLKSSDLTFMVPSTGNVVRLSNDLSEKDSFSSPLDKLYGLSKQINLILWECIIRTSNRCFVEGFASAKKCTNEGRALMQLDYQQFLSHLEKLISTYIAPPDNATRQAKALLTAEKEFVEEYVKAYYLTETIFLDWISQRHDYTNKQIISLVNCIAGDNRKLKSSLLAAIESYNMPPSSIVENSHHNNNAPMQN</sequence>
<keyword evidence="2" id="KW-0653">Protein transport</keyword>
<dbReference type="GO" id="GO:0015031">
    <property type="term" value="P:protein transport"/>
    <property type="evidence" value="ECO:0007669"/>
    <property type="project" value="UniProtKB-KW"/>
</dbReference>
<accession>A0A9Q0M390</accession>
<dbReference type="GO" id="GO:0042147">
    <property type="term" value="P:retrograde transport, endosome to Golgi"/>
    <property type="evidence" value="ECO:0007669"/>
    <property type="project" value="InterPro"/>
</dbReference>
<feature type="domain" description="Vacuolar protein sorting-associated protein 54 N-terminal" evidence="6">
    <location>
        <begin position="197"/>
        <end position="472"/>
    </location>
</feature>
<dbReference type="GO" id="GO:0032456">
    <property type="term" value="P:endocytic recycling"/>
    <property type="evidence" value="ECO:0007669"/>
    <property type="project" value="InterPro"/>
</dbReference>
<evidence type="ECO:0000256" key="4">
    <source>
        <dbReference type="SAM" id="MobiDB-lite"/>
    </source>
</evidence>
<comment type="caution">
    <text evidence="7">The sequence shown here is derived from an EMBL/GenBank/DDBJ whole genome shotgun (WGS) entry which is preliminary data.</text>
</comment>
<dbReference type="Proteomes" id="UP001142055">
    <property type="component" value="Chromosome 3"/>
</dbReference>
<proteinExistence type="predicted"/>
<dbReference type="InterPro" id="IPR019515">
    <property type="entry name" value="VPS54_N"/>
</dbReference>
<dbReference type="InterPro" id="IPR019514">
    <property type="entry name" value="Syndetin_C"/>
</dbReference>
<keyword evidence="8" id="KW-1185">Reference proteome</keyword>
<protein>
    <submittedName>
        <fullName evidence="7">Uncharacterized protein</fullName>
    </submittedName>
</protein>
<evidence type="ECO:0000256" key="1">
    <source>
        <dbReference type="ARBA" id="ARBA00022448"/>
    </source>
</evidence>
<gene>
    <name evidence="7" type="ORF">RDWZM_008234</name>
</gene>
<evidence type="ECO:0000259" key="6">
    <source>
        <dbReference type="Pfam" id="PF10475"/>
    </source>
</evidence>
<keyword evidence="3" id="KW-0175">Coiled coil</keyword>
<dbReference type="EMBL" id="JAPWDV010000003">
    <property type="protein sequence ID" value="KAJ6217077.1"/>
    <property type="molecule type" value="Genomic_DNA"/>
</dbReference>
<evidence type="ECO:0000313" key="7">
    <source>
        <dbReference type="EMBL" id="KAJ6217077.1"/>
    </source>
</evidence>
<name>A0A9Q0M390_BLOTA</name>
<dbReference type="GO" id="GO:0000149">
    <property type="term" value="F:SNARE binding"/>
    <property type="evidence" value="ECO:0007669"/>
    <property type="project" value="TreeGrafter"/>
</dbReference>
<dbReference type="AlphaFoldDB" id="A0A9Q0M390"/>
<dbReference type="Pfam" id="PF10475">
    <property type="entry name" value="Vps54_N"/>
    <property type="match status" value="1"/>
</dbReference>
<dbReference type="PANTHER" id="PTHR13258">
    <property type="entry name" value="SYNDETIN"/>
    <property type="match status" value="1"/>
</dbReference>
<feature type="region of interest" description="Disordered" evidence="4">
    <location>
        <begin position="123"/>
        <end position="143"/>
    </location>
</feature>
<dbReference type="Pfam" id="PF10474">
    <property type="entry name" value="Syndetin_C"/>
    <property type="match status" value="2"/>
</dbReference>
<keyword evidence="1" id="KW-0813">Transport</keyword>
<evidence type="ECO:0000256" key="2">
    <source>
        <dbReference type="ARBA" id="ARBA00022927"/>
    </source>
</evidence>
<organism evidence="7 8">
    <name type="scientific">Blomia tropicalis</name>
    <name type="common">Mite</name>
    <dbReference type="NCBI Taxonomy" id="40697"/>
    <lineage>
        <taxon>Eukaryota</taxon>
        <taxon>Metazoa</taxon>
        <taxon>Ecdysozoa</taxon>
        <taxon>Arthropoda</taxon>
        <taxon>Chelicerata</taxon>
        <taxon>Arachnida</taxon>
        <taxon>Acari</taxon>
        <taxon>Acariformes</taxon>
        <taxon>Sarcoptiformes</taxon>
        <taxon>Astigmata</taxon>
        <taxon>Glycyphagoidea</taxon>
        <taxon>Echimyopodidae</taxon>
        <taxon>Blomia</taxon>
    </lineage>
</organism>
<evidence type="ECO:0000256" key="3">
    <source>
        <dbReference type="ARBA" id="ARBA00023054"/>
    </source>
</evidence>
<evidence type="ECO:0000259" key="5">
    <source>
        <dbReference type="Pfam" id="PF10474"/>
    </source>
</evidence>
<feature type="domain" description="Syndetin C-terminal" evidence="5">
    <location>
        <begin position="930"/>
        <end position="1054"/>
    </location>
</feature>
<evidence type="ECO:0000313" key="8">
    <source>
        <dbReference type="Proteomes" id="UP001142055"/>
    </source>
</evidence>
<dbReference type="PANTHER" id="PTHR13258:SF0">
    <property type="entry name" value="SYNDETIN"/>
    <property type="match status" value="1"/>
</dbReference>
<feature type="domain" description="Syndetin C-terminal" evidence="5">
    <location>
        <begin position="1083"/>
        <end position="1224"/>
    </location>
</feature>